<comment type="similarity">
    <text evidence="1">Belongs to the glycosyl hydrolase 32 family.</text>
</comment>
<evidence type="ECO:0000259" key="4">
    <source>
        <dbReference type="Pfam" id="PF00251"/>
    </source>
</evidence>
<sequence>WHAPTRCWIMALYLADDRFCLLRSTDAKQWERIQNVTLEHDSECPDFFPLLDETGIERWVFWGGSGNYLIGDFDGALFSPYSKCQPCEHGSNGYAAQTWSNAPSGRCVQISWMSGGRYPEMPFNQQMSFPVELSLRRNNGIWALCRWPVEEIESITEPLDVPVSIGFDESKPWSMPVSGDLFDIAFDVSTDDGCQVVMTIRGVPLTFDFERRVVNFRDSNVPMVGKDRVSVRLLIDRTSVELFLGGGRVSASFCYLPDAYVAPLVFNVRSGAARLDGVRVKRVADIWESV</sequence>
<evidence type="ECO:0000313" key="5">
    <source>
        <dbReference type="EMBL" id="SVC21511.1"/>
    </source>
</evidence>
<dbReference type="PANTHER" id="PTHR42800">
    <property type="entry name" value="EXOINULINASE INUD (AFU_ORTHOLOGUE AFUA_5G00480)"/>
    <property type="match status" value="1"/>
</dbReference>
<protein>
    <recommendedName>
        <fullName evidence="4">Glycosyl hydrolase family 32 N-terminal domain-containing protein</fullName>
    </recommendedName>
</protein>
<evidence type="ECO:0000256" key="3">
    <source>
        <dbReference type="ARBA" id="ARBA00023295"/>
    </source>
</evidence>
<dbReference type="GO" id="GO:0004575">
    <property type="term" value="F:sucrose alpha-glucosidase activity"/>
    <property type="evidence" value="ECO:0007669"/>
    <property type="project" value="TreeGrafter"/>
</dbReference>
<dbReference type="SUPFAM" id="SSF75005">
    <property type="entry name" value="Arabinanase/levansucrase/invertase"/>
    <property type="match status" value="1"/>
</dbReference>
<dbReference type="EMBL" id="UINC01079476">
    <property type="protein sequence ID" value="SVC21511.1"/>
    <property type="molecule type" value="Genomic_DNA"/>
</dbReference>
<keyword evidence="2" id="KW-0378">Hydrolase</keyword>
<dbReference type="AlphaFoldDB" id="A0A382KFL7"/>
<evidence type="ECO:0000256" key="1">
    <source>
        <dbReference type="ARBA" id="ARBA00009902"/>
    </source>
</evidence>
<proteinExistence type="inferred from homology"/>
<name>A0A382KFL7_9ZZZZ</name>
<gene>
    <name evidence="5" type="ORF">METZ01_LOCUS274365</name>
</gene>
<dbReference type="InterPro" id="IPR013320">
    <property type="entry name" value="ConA-like_dom_sf"/>
</dbReference>
<dbReference type="GO" id="GO:0005987">
    <property type="term" value="P:sucrose catabolic process"/>
    <property type="evidence" value="ECO:0007669"/>
    <property type="project" value="TreeGrafter"/>
</dbReference>
<organism evidence="5">
    <name type="scientific">marine metagenome</name>
    <dbReference type="NCBI Taxonomy" id="408172"/>
    <lineage>
        <taxon>unclassified sequences</taxon>
        <taxon>metagenomes</taxon>
        <taxon>ecological metagenomes</taxon>
    </lineage>
</organism>
<dbReference type="GO" id="GO:0005737">
    <property type="term" value="C:cytoplasm"/>
    <property type="evidence" value="ECO:0007669"/>
    <property type="project" value="TreeGrafter"/>
</dbReference>
<dbReference type="InterPro" id="IPR023296">
    <property type="entry name" value="Glyco_hydro_beta-prop_sf"/>
</dbReference>
<dbReference type="Gene3D" id="2.115.10.20">
    <property type="entry name" value="Glycosyl hydrolase domain, family 43"/>
    <property type="match status" value="1"/>
</dbReference>
<dbReference type="SMART" id="SM00640">
    <property type="entry name" value="Glyco_32"/>
    <property type="match status" value="1"/>
</dbReference>
<feature type="non-terminal residue" evidence="5">
    <location>
        <position position="1"/>
    </location>
</feature>
<feature type="domain" description="Glycosyl hydrolase family 32 N-terminal" evidence="4">
    <location>
        <begin position="1"/>
        <end position="138"/>
    </location>
</feature>
<evidence type="ECO:0000256" key="2">
    <source>
        <dbReference type="ARBA" id="ARBA00022801"/>
    </source>
</evidence>
<dbReference type="InterPro" id="IPR001362">
    <property type="entry name" value="Glyco_hydro_32"/>
</dbReference>
<keyword evidence="3" id="KW-0326">Glycosidase</keyword>
<dbReference type="Gene3D" id="2.60.120.560">
    <property type="entry name" value="Exo-inulinase, domain 1"/>
    <property type="match status" value="1"/>
</dbReference>
<dbReference type="SUPFAM" id="SSF49899">
    <property type="entry name" value="Concanavalin A-like lectins/glucanases"/>
    <property type="match status" value="1"/>
</dbReference>
<dbReference type="Pfam" id="PF00251">
    <property type="entry name" value="Glyco_hydro_32N"/>
    <property type="match status" value="1"/>
</dbReference>
<accession>A0A382KFL7</accession>
<reference evidence="5" key="1">
    <citation type="submission" date="2018-05" db="EMBL/GenBank/DDBJ databases">
        <authorList>
            <person name="Lanie J.A."/>
            <person name="Ng W.-L."/>
            <person name="Kazmierczak K.M."/>
            <person name="Andrzejewski T.M."/>
            <person name="Davidsen T.M."/>
            <person name="Wayne K.J."/>
            <person name="Tettelin H."/>
            <person name="Glass J.I."/>
            <person name="Rusch D."/>
            <person name="Podicherti R."/>
            <person name="Tsui H.-C.T."/>
            <person name="Winkler M.E."/>
        </authorList>
    </citation>
    <scope>NUCLEOTIDE SEQUENCE</scope>
</reference>
<dbReference type="PANTHER" id="PTHR42800:SF1">
    <property type="entry name" value="EXOINULINASE INUD (AFU_ORTHOLOGUE AFUA_5G00480)"/>
    <property type="match status" value="1"/>
</dbReference>
<dbReference type="InterPro" id="IPR013148">
    <property type="entry name" value="Glyco_hydro_32_N"/>
</dbReference>